<gene>
    <name evidence="6" type="ORF">DES41_11617</name>
</gene>
<evidence type="ECO:0000256" key="3">
    <source>
        <dbReference type="ARBA" id="ARBA00023125"/>
    </source>
</evidence>
<proteinExistence type="inferred from homology"/>
<dbReference type="PANTHER" id="PTHR30126">
    <property type="entry name" value="HTH-TYPE TRANSCRIPTIONAL REGULATOR"/>
    <property type="match status" value="1"/>
</dbReference>
<dbReference type="PRINTS" id="PR00039">
    <property type="entry name" value="HTHLYSR"/>
</dbReference>
<comment type="similarity">
    <text evidence="1">Belongs to the LysR transcriptional regulatory family.</text>
</comment>
<protein>
    <submittedName>
        <fullName evidence="6">DNA-binding transcriptional LysR family regulator</fullName>
    </submittedName>
</protein>
<dbReference type="Pfam" id="PF00126">
    <property type="entry name" value="HTH_1"/>
    <property type="match status" value="1"/>
</dbReference>
<name>A0A368X7Z0_9BURK</name>
<organism evidence="6 7">
    <name type="scientific">Pseudorhodoferax soli</name>
    <dbReference type="NCBI Taxonomy" id="545864"/>
    <lineage>
        <taxon>Bacteria</taxon>
        <taxon>Pseudomonadati</taxon>
        <taxon>Pseudomonadota</taxon>
        <taxon>Betaproteobacteria</taxon>
        <taxon>Burkholderiales</taxon>
        <taxon>Comamonadaceae</taxon>
    </lineage>
</organism>
<dbReference type="Pfam" id="PF03466">
    <property type="entry name" value="LysR_substrate"/>
    <property type="match status" value="1"/>
</dbReference>
<keyword evidence="3 6" id="KW-0238">DNA-binding</keyword>
<dbReference type="Proteomes" id="UP000252884">
    <property type="component" value="Unassembled WGS sequence"/>
</dbReference>
<keyword evidence="4" id="KW-0804">Transcription</keyword>
<dbReference type="InterPro" id="IPR036390">
    <property type="entry name" value="WH_DNA-bd_sf"/>
</dbReference>
<reference evidence="6 7" key="1">
    <citation type="submission" date="2018-07" db="EMBL/GenBank/DDBJ databases">
        <title>Genomic Encyclopedia of Type Strains, Phase IV (KMG-IV): sequencing the most valuable type-strain genomes for metagenomic binning, comparative biology and taxonomic classification.</title>
        <authorList>
            <person name="Goeker M."/>
        </authorList>
    </citation>
    <scope>NUCLEOTIDE SEQUENCE [LARGE SCALE GENOMIC DNA]</scope>
    <source>
        <strain evidence="6 7">DSM 21634</strain>
    </source>
</reference>
<accession>A0A368X7Z0</accession>
<evidence type="ECO:0000256" key="2">
    <source>
        <dbReference type="ARBA" id="ARBA00023015"/>
    </source>
</evidence>
<dbReference type="OrthoDB" id="9803735at2"/>
<dbReference type="FunFam" id="1.10.10.10:FF:000001">
    <property type="entry name" value="LysR family transcriptional regulator"/>
    <property type="match status" value="1"/>
</dbReference>
<comment type="caution">
    <text evidence="6">The sequence shown here is derived from an EMBL/GenBank/DDBJ whole genome shotgun (WGS) entry which is preliminary data.</text>
</comment>
<dbReference type="Gene3D" id="1.10.10.10">
    <property type="entry name" value="Winged helix-like DNA-binding domain superfamily/Winged helix DNA-binding domain"/>
    <property type="match status" value="1"/>
</dbReference>
<dbReference type="InterPro" id="IPR036388">
    <property type="entry name" value="WH-like_DNA-bd_sf"/>
</dbReference>
<dbReference type="RefSeq" id="WP_114472402.1">
    <property type="nucleotide sequence ID" value="NZ_QPJK01000016.1"/>
</dbReference>
<dbReference type="PROSITE" id="PS50931">
    <property type="entry name" value="HTH_LYSR"/>
    <property type="match status" value="1"/>
</dbReference>
<evidence type="ECO:0000256" key="4">
    <source>
        <dbReference type="ARBA" id="ARBA00023163"/>
    </source>
</evidence>
<dbReference type="GO" id="GO:0003700">
    <property type="term" value="F:DNA-binding transcription factor activity"/>
    <property type="evidence" value="ECO:0007669"/>
    <property type="project" value="InterPro"/>
</dbReference>
<dbReference type="SUPFAM" id="SSF53850">
    <property type="entry name" value="Periplasmic binding protein-like II"/>
    <property type="match status" value="1"/>
</dbReference>
<evidence type="ECO:0000259" key="5">
    <source>
        <dbReference type="PROSITE" id="PS50931"/>
    </source>
</evidence>
<keyword evidence="2" id="KW-0805">Transcription regulation</keyword>
<dbReference type="EMBL" id="QPJK01000016">
    <property type="protein sequence ID" value="RCW64110.1"/>
    <property type="molecule type" value="Genomic_DNA"/>
</dbReference>
<dbReference type="SUPFAM" id="SSF46785">
    <property type="entry name" value="Winged helix' DNA-binding domain"/>
    <property type="match status" value="1"/>
</dbReference>
<dbReference type="CDD" id="cd05466">
    <property type="entry name" value="PBP2_LTTR_substrate"/>
    <property type="match status" value="1"/>
</dbReference>
<feature type="domain" description="HTH lysR-type" evidence="5">
    <location>
        <begin position="1"/>
        <end position="58"/>
    </location>
</feature>
<dbReference type="PANTHER" id="PTHR30126:SF40">
    <property type="entry name" value="HTH-TYPE TRANSCRIPTIONAL REGULATOR GLTR"/>
    <property type="match status" value="1"/>
</dbReference>
<evidence type="ECO:0000313" key="7">
    <source>
        <dbReference type="Proteomes" id="UP000252884"/>
    </source>
</evidence>
<evidence type="ECO:0000256" key="1">
    <source>
        <dbReference type="ARBA" id="ARBA00009437"/>
    </source>
</evidence>
<dbReference type="InterPro" id="IPR005119">
    <property type="entry name" value="LysR_subst-bd"/>
</dbReference>
<sequence length="296" mass="31897">MEIYQLRAFVAVARVGHVTRAAEQLHLTQSAVSKQLKALEEELGGPLFDRTTTGMAPSAIGRRLLPLAQRTLEAAGELATAARQLQGQLTGTLRLGTIVDPASIRLGELLSEMQQHCPQVDVRLAHGISGTVLQQLKAGEIDACFFLGEVDDAEVSAIALGVESYAVVLPPAWAPRVMGQDWAALAALPWIGTVRGSSQTVIMERLLRQQGLSRQTVAEADQESSMLDLVQAGVGLCLARERRVQDLLATGRLVAWDGERIACPLSLLMRAEDAARPLQAALRERVFSVWPSAVQA</sequence>
<dbReference type="GO" id="GO:0000976">
    <property type="term" value="F:transcription cis-regulatory region binding"/>
    <property type="evidence" value="ECO:0007669"/>
    <property type="project" value="TreeGrafter"/>
</dbReference>
<dbReference type="Gene3D" id="3.40.190.10">
    <property type="entry name" value="Periplasmic binding protein-like II"/>
    <property type="match status" value="2"/>
</dbReference>
<keyword evidence="7" id="KW-1185">Reference proteome</keyword>
<dbReference type="InterPro" id="IPR000847">
    <property type="entry name" value="LysR_HTH_N"/>
</dbReference>
<dbReference type="AlphaFoldDB" id="A0A368X7Z0"/>
<evidence type="ECO:0000313" key="6">
    <source>
        <dbReference type="EMBL" id="RCW64110.1"/>
    </source>
</evidence>